<protein>
    <recommendedName>
        <fullName evidence="4">PNPLA domain-containing protein</fullName>
    </recommendedName>
</protein>
<keyword evidence="3" id="KW-1185">Reference proteome</keyword>
<evidence type="ECO:0000256" key="1">
    <source>
        <dbReference type="SAM" id="MobiDB-lite"/>
    </source>
</evidence>
<accession>A0AAV5G6P2</accession>
<dbReference type="Gene3D" id="3.40.1090.10">
    <property type="entry name" value="Cytosolic phospholipase A2 catalytic domain"/>
    <property type="match status" value="1"/>
</dbReference>
<evidence type="ECO:0000313" key="2">
    <source>
        <dbReference type="EMBL" id="GJN88236.1"/>
    </source>
</evidence>
<reference evidence="2 3" key="1">
    <citation type="submission" date="2021-12" db="EMBL/GenBank/DDBJ databases">
        <title>High titer production of polyol ester of fatty acids by Rhodotorula paludigena BS15 towards product separation-free biomass refinery.</title>
        <authorList>
            <person name="Mano J."/>
            <person name="Ono H."/>
            <person name="Tanaka T."/>
            <person name="Naito K."/>
            <person name="Sushida H."/>
            <person name="Ike M."/>
            <person name="Tokuyasu K."/>
            <person name="Kitaoka M."/>
        </authorList>
    </citation>
    <scope>NUCLEOTIDE SEQUENCE [LARGE SCALE GENOMIC DNA]</scope>
    <source>
        <strain evidence="2 3">BS15</strain>
    </source>
</reference>
<proteinExistence type="predicted"/>
<organism evidence="2 3">
    <name type="scientific">Rhodotorula paludigena</name>
    <dbReference type="NCBI Taxonomy" id="86838"/>
    <lineage>
        <taxon>Eukaryota</taxon>
        <taxon>Fungi</taxon>
        <taxon>Dikarya</taxon>
        <taxon>Basidiomycota</taxon>
        <taxon>Pucciniomycotina</taxon>
        <taxon>Microbotryomycetes</taxon>
        <taxon>Sporidiobolales</taxon>
        <taxon>Sporidiobolaceae</taxon>
        <taxon>Rhodotorula</taxon>
    </lineage>
</organism>
<dbReference type="SUPFAM" id="SSF52151">
    <property type="entry name" value="FabD/lysophospholipase-like"/>
    <property type="match status" value="1"/>
</dbReference>
<dbReference type="InterPro" id="IPR016035">
    <property type="entry name" value="Acyl_Trfase/lysoPLipase"/>
</dbReference>
<comment type="caution">
    <text evidence="2">The sequence shown here is derived from an EMBL/GenBank/DDBJ whole genome shotgun (WGS) entry which is preliminary data.</text>
</comment>
<sequence>MSLPATPVAVEEALALQPFKALTTRRNLAITIRAFRAAWTALEQQQVLSAACLRLCERAAIVLRLVHEHLEAVEKRERDAVSGRVVVEREFEFQLSAENGREAGAETVFKAQATMLDVQAFAIDFAAQSTGPTRLPLLVCSLAPVRSALSTLNASLTSLLAHYALSHPSSPAAWAAEDAVDIASDNAKLPRLFQLSLALRGPLFERFVRENPPQDGSAASPAERRDEFVEWCYAQNELLCPGGGTGDEAKDTLPRRARRLQGSWPPPEATTRDDLAAQTAGQVARGLAPPIMRRAVSQPMPPTTGATAAEVSPAPLVQTPNPSAAAKESILPTPAHDGAPSIVQDSPTSPNPPVPAPSLILASASPAQLDEPPVCSPAPVQSAPPPLKCEMQPPSRGEGPVDTASPTEPTSPPLAPGAAATAIHEIDVAPRPTTAMASSSPPSSAEHTAALLLEDEPAASGASNETVESASSTTMLYAASATQLASDCLGSRVGAAGQHSEQDKVRVPVIVLAGEVVEIDLPLAQVVDAPSPNSDVVAISECADPPIEQVASAPAAPTDARPSEPLATLSDSLPSPVEPFRVLSLDDTGLVGPIAQFVLLEVRLRTSRTDSPARHFALMVGTSASALLAVLLGRVQLSVEDALALYMQIAKRALPLHASAGSSAAAPTKRRRWSRLFRRANEPFFRDSEDTGRYGARIALQVFQADTTTGKIAPRLLRDDDPACELTLAQAILASCAASPFFAAPSSLLLPFTSSPTSLNPSTAALDIARELCPVGGKVELLSLGTGYSSLRLDDPSLSLQRRSVLQTVKQFAAANAVEAAALSRRVAEHAGVTVERVEVDVADCGQQQRLRISARLVIRPS</sequence>
<feature type="region of interest" description="Disordered" evidence="1">
    <location>
        <begin position="287"/>
        <end position="417"/>
    </location>
</feature>
<dbReference type="Proteomes" id="UP001342314">
    <property type="component" value="Unassembled WGS sequence"/>
</dbReference>
<name>A0AAV5G6P2_9BASI</name>
<evidence type="ECO:0000313" key="3">
    <source>
        <dbReference type="Proteomes" id="UP001342314"/>
    </source>
</evidence>
<gene>
    <name evidence="2" type="ORF">Rhopal_001201-T1</name>
</gene>
<dbReference type="EMBL" id="BQKY01000002">
    <property type="protein sequence ID" value="GJN88236.1"/>
    <property type="molecule type" value="Genomic_DNA"/>
</dbReference>
<dbReference type="AlphaFoldDB" id="A0AAV5G6P2"/>
<feature type="region of interest" description="Disordered" evidence="1">
    <location>
        <begin position="553"/>
        <end position="572"/>
    </location>
</feature>
<evidence type="ECO:0008006" key="4">
    <source>
        <dbReference type="Google" id="ProtNLM"/>
    </source>
</evidence>
<feature type="compositionally biased region" description="Low complexity" evidence="1">
    <location>
        <begin position="357"/>
        <end position="369"/>
    </location>
</feature>